<dbReference type="InterPro" id="IPR011623">
    <property type="entry name" value="7TMR_DISM_rcpt_extracell_dom1"/>
</dbReference>
<dbReference type="SUPFAM" id="SSF141868">
    <property type="entry name" value="EAL domain-like"/>
    <property type="match status" value="1"/>
</dbReference>
<dbReference type="Gene3D" id="3.30.70.270">
    <property type="match status" value="1"/>
</dbReference>
<dbReference type="InterPro" id="IPR035919">
    <property type="entry name" value="EAL_sf"/>
</dbReference>
<dbReference type="PANTHER" id="PTHR33121:SF71">
    <property type="entry name" value="OXYGEN SENSOR PROTEIN DOSP"/>
    <property type="match status" value="1"/>
</dbReference>
<dbReference type="CDD" id="cd01948">
    <property type="entry name" value="EAL"/>
    <property type="match status" value="1"/>
</dbReference>
<organism evidence="4 5">
    <name type="scientific">Pleionea litopenaei</name>
    <dbReference type="NCBI Taxonomy" id="3070815"/>
    <lineage>
        <taxon>Bacteria</taxon>
        <taxon>Pseudomonadati</taxon>
        <taxon>Pseudomonadota</taxon>
        <taxon>Gammaproteobacteria</taxon>
        <taxon>Oceanospirillales</taxon>
        <taxon>Pleioneaceae</taxon>
        <taxon>Pleionea</taxon>
    </lineage>
</organism>
<accession>A0AA51RQG8</accession>
<name>A0AA51RQG8_9GAMM</name>
<feature type="transmembrane region" description="Helical" evidence="1">
    <location>
        <begin position="343"/>
        <end position="365"/>
    </location>
</feature>
<evidence type="ECO:0000313" key="4">
    <source>
        <dbReference type="EMBL" id="WMS85594.1"/>
    </source>
</evidence>
<dbReference type="PANTHER" id="PTHR33121">
    <property type="entry name" value="CYCLIC DI-GMP PHOSPHODIESTERASE PDEF"/>
    <property type="match status" value="1"/>
</dbReference>
<feature type="transmembrane region" description="Helical" evidence="1">
    <location>
        <begin position="288"/>
        <end position="306"/>
    </location>
</feature>
<sequence>MMRLWIFLLCLGILSSFSSSLHATYDYKPLPPTKIQLNDDTLRVQLSDPLPTKKSSLDISPQEAFYSDRYSFEQFSESTGASPNTFWHKLTLAGSFSDNRPHTFVINFDTYYLRHLDVFIFDGEELVGHHSLGLLATKEAQIDYKGVSAPFSIRNGQELTLLIRKQNDGPGVAPITIYSESQFDLNLKRNFLFWGGAIALLIALALYNVFVYSLNPGRTYLWYLVFHTLTFIYFSALHGFGFLIWPIEMQVWLAQNIMPMNVLLIWSAIQFARVFLTTEVHAPQLHRFIIVINIVTPIALILTYWLPEYYTLPLFFVYQVAASIFGLALGASALINGFRPARYFFISWMCVIVGAALGISAHNHWIPVNFFTLHAFFIGAVAELMLFSVAMADRLRYAEKKAISKAYIDPQRKLPNYSFLVNEFAIQLSHLKSQFDNLSLVVVQTVNYRELVALLGPNILEPIYRAHIERLQRFVKSQDWSVYFHQPSGLEEYFITLPGDQLMFLVKTKDQSEEELEGILQKIIQTTLEPITLKNFEVSLETNAGATPIQKGSSSLLENYRKIQIALLNCKKHHSHWNIYTDEQEESLKQQAGLLHDIKYAINQNQFDIMIQPQMDLFTQEVVGGEVLIRWQHPVRGTVPPQEFIELAEQTGLISQITQQVIDIAFHWISLQKAIPNKFLLAINLSAQELYDNELLPFIEQRIQVYNVHPHHIAFEITESSMMRNAEQSLRTIHQLQQYGFSIAIDDFGTGYSSLSYLQKINADKIKIDLSFVKHIHQNKTNQAIIRTISQLAKSINTKTIAEGIESADELVTIKELACDYGQGHFWSEPLAPEKFAQQYFKRESVTQEVDE</sequence>
<dbReference type="GO" id="GO:0071111">
    <property type="term" value="F:cyclic-guanylate-specific phosphodiesterase activity"/>
    <property type="evidence" value="ECO:0007669"/>
    <property type="project" value="InterPro"/>
</dbReference>
<dbReference type="SMART" id="SM00052">
    <property type="entry name" value="EAL"/>
    <property type="match status" value="1"/>
</dbReference>
<dbReference type="EMBL" id="CP133548">
    <property type="protein sequence ID" value="WMS85594.1"/>
    <property type="molecule type" value="Genomic_DNA"/>
</dbReference>
<keyword evidence="1" id="KW-0472">Membrane</keyword>
<dbReference type="InterPro" id="IPR011622">
    <property type="entry name" value="7TMR_DISM_rcpt_extracell_dom2"/>
</dbReference>
<dbReference type="InterPro" id="IPR001633">
    <property type="entry name" value="EAL_dom"/>
</dbReference>
<protein>
    <submittedName>
        <fullName evidence="4">EAL domain-containing protein</fullName>
    </submittedName>
</protein>
<dbReference type="PROSITE" id="PS50883">
    <property type="entry name" value="EAL"/>
    <property type="match status" value="1"/>
</dbReference>
<dbReference type="Pfam" id="PF00563">
    <property type="entry name" value="EAL"/>
    <property type="match status" value="1"/>
</dbReference>
<feature type="transmembrane region" description="Helical" evidence="1">
    <location>
        <begin position="312"/>
        <end position="331"/>
    </location>
</feature>
<feature type="chain" id="PRO_5041339744" evidence="2">
    <location>
        <begin position="24"/>
        <end position="852"/>
    </location>
</feature>
<evidence type="ECO:0000256" key="2">
    <source>
        <dbReference type="SAM" id="SignalP"/>
    </source>
</evidence>
<reference evidence="4 5" key="1">
    <citation type="submission" date="2023-08" db="EMBL/GenBank/DDBJ databases">
        <title>Pleionea litopenaei sp. nov., isolated from stomach of juvenile Litopenaeus vannamei.</title>
        <authorList>
            <person name="Rho A.M."/>
            <person name="Hwang C.Y."/>
        </authorList>
    </citation>
    <scope>NUCLEOTIDE SEQUENCE [LARGE SCALE GENOMIC DNA]</scope>
    <source>
        <strain evidence="4 5">HL-JVS1</strain>
    </source>
</reference>
<dbReference type="Gene3D" id="2.60.40.2380">
    <property type="match status" value="1"/>
</dbReference>
<feature type="transmembrane region" description="Helical" evidence="1">
    <location>
        <begin position="371"/>
        <end position="392"/>
    </location>
</feature>
<dbReference type="Pfam" id="PF07696">
    <property type="entry name" value="7TMR-DISMED2"/>
    <property type="match status" value="1"/>
</dbReference>
<evidence type="ECO:0000259" key="3">
    <source>
        <dbReference type="PROSITE" id="PS50883"/>
    </source>
</evidence>
<feature type="signal peptide" evidence="2">
    <location>
        <begin position="1"/>
        <end position="23"/>
    </location>
</feature>
<evidence type="ECO:0000313" key="5">
    <source>
        <dbReference type="Proteomes" id="UP001239782"/>
    </source>
</evidence>
<dbReference type="Pfam" id="PF07695">
    <property type="entry name" value="7TMR-DISM_7TM"/>
    <property type="match status" value="1"/>
</dbReference>
<gene>
    <name evidence="4" type="ORF">Q9312_10250</name>
</gene>
<keyword evidence="5" id="KW-1185">Reference proteome</keyword>
<keyword evidence="1" id="KW-0812">Transmembrane</keyword>
<dbReference type="AlphaFoldDB" id="A0AA51RQG8"/>
<dbReference type="KEGG" id="plei:Q9312_10250"/>
<dbReference type="Gene3D" id="3.20.20.450">
    <property type="entry name" value="EAL domain"/>
    <property type="match status" value="1"/>
</dbReference>
<feature type="transmembrane region" description="Helical" evidence="1">
    <location>
        <begin position="221"/>
        <end position="245"/>
    </location>
</feature>
<dbReference type="RefSeq" id="WP_309200747.1">
    <property type="nucleotide sequence ID" value="NZ_CP133548.1"/>
</dbReference>
<proteinExistence type="predicted"/>
<keyword evidence="2" id="KW-0732">Signal</keyword>
<feature type="transmembrane region" description="Helical" evidence="1">
    <location>
        <begin position="257"/>
        <end position="276"/>
    </location>
</feature>
<feature type="transmembrane region" description="Helical" evidence="1">
    <location>
        <begin position="191"/>
        <end position="214"/>
    </location>
</feature>
<evidence type="ECO:0000256" key="1">
    <source>
        <dbReference type="SAM" id="Phobius"/>
    </source>
</evidence>
<keyword evidence="1" id="KW-1133">Transmembrane helix</keyword>
<dbReference type="InterPro" id="IPR043128">
    <property type="entry name" value="Rev_trsase/Diguanyl_cyclase"/>
</dbReference>
<dbReference type="Proteomes" id="UP001239782">
    <property type="component" value="Chromosome"/>
</dbReference>
<dbReference type="InterPro" id="IPR050706">
    <property type="entry name" value="Cyclic-di-GMP_PDE-like"/>
</dbReference>
<feature type="domain" description="EAL" evidence="3">
    <location>
        <begin position="591"/>
        <end position="844"/>
    </location>
</feature>